<dbReference type="SUPFAM" id="SSF111038">
    <property type="entry name" value="YjbQ-like"/>
    <property type="match status" value="1"/>
</dbReference>
<reference evidence="2 3" key="1">
    <citation type="submission" date="2018-04" db="EMBL/GenBank/DDBJ databases">
        <title>Genomic Encyclopedia of Type Strains, Phase IV (KMG-IV): sequencing the most valuable type-strain genomes for metagenomic binning, comparative biology and taxonomic classification.</title>
        <authorList>
            <person name="Goeker M."/>
        </authorList>
    </citation>
    <scope>NUCLEOTIDE SEQUENCE [LARGE SCALE GENOMIC DNA]</scope>
    <source>
        <strain evidence="2 3">DSM 14823</strain>
    </source>
</reference>
<dbReference type="EMBL" id="QEKH01000030">
    <property type="protein sequence ID" value="PVY37854.1"/>
    <property type="molecule type" value="Genomic_DNA"/>
</dbReference>
<protein>
    <submittedName>
        <fullName evidence="2">Secondary thiamine-phosphate synthase enzyme</fullName>
    </submittedName>
</protein>
<dbReference type="Gene3D" id="2.60.120.460">
    <property type="entry name" value="YjbQ-like"/>
    <property type="match status" value="1"/>
</dbReference>
<dbReference type="PROSITE" id="PS01314">
    <property type="entry name" value="UPF0047"/>
    <property type="match status" value="1"/>
</dbReference>
<organism evidence="2 3">
    <name type="scientific">Victivallis vadensis</name>
    <dbReference type="NCBI Taxonomy" id="172901"/>
    <lineage>
        <taxon>Bacteria</taxon>
        <taxon>Pseudomonadati</taxon>
        <taxon>Lentisphaerota</taxon>
        <taxon>Lentisphaeria</taxon>
        <taxon>Victivallales</taxon>
        <taxon>Victivallaceae</taxon>
        <taxon>Victivallis</taxon>
    </lineage>
</organism>
<dbReference type="RefSeq" id="WP_116885271.1">
    <property type="nucleotide sequence ID" value="NZ_CABMMC010000080.1"/>
</dbReference>
<dbReference type="Proteomes" id="UP000245959">
    <property type="component" value="Unassembled WGS sequence"/>
</dbReference>
<dbReference type="NCBIfam" id="TIGR00149">
    <property type="entry name" value="TIGR00149_YjbQ"/>
    <property type="match status" value="1"/>
</dbReference>
<dbReference type="Pfam" id="PF01894">
    <property type="entry name" value="YjbQ"/>
    <property type="match status" value="1"/>
</dbReference>
<dbReference type="InterPro" id="IPR001602">
    <property type="entry name" value="UPF0047_YjbQ-like"/>
</dbReference>
<gene>
    <name evidence="2" type="ORF">C8D82_13012</name>
</gene>
<sequence length="133" mass="15108">MAEFNVVTHKDCEIIDITREINERVPAGLECGICHIFCPHTTAGITVNENADPDVKRDMLAKLDELVPKREAYYRHYEGNSAAHLKAALLGFSLAVPIRNGRLLLGTWQGIYFCEFDGPRTRRVQLFFQMAQE</sequence>
<evidence type="ECO:0000313" key="3">
    <source>
        <dbReference type="Proteomes" id="UP000245959"/>
    </source>
</evidence>
<dbReference type="OrthoDB" id="9801725at2"/>
<dbReference type="AlphaFoldDB" id="A0A2U1AN72"/>
<dbReference type="InterPro" id="IPR035917">
    <property type="entry name" value="YjbQ-like_sf"/>
</dbReference>
<dbReference type="PANTHER" id="PTHR30615:SF8">
    <property type="entry name" value="UPF0047 PROTEIN C4A8.02C"/>
    <property type="match status" value="1"/>
</dbReference>
<comment type="similarity">
    <text evidence="1">Belongs to the UPF0047 family.</text>
</comment>
<accession>A0A2U1AN72</accession>
<evidence type="ECO:0000313" key="2">
    <source>
        <dbReference type="EMBL" id="PVY37854.1"/>
    </source>
</evidence>
<dbReference type="GeneID" id="78296550"/>
<comment type="caution">
    <text evidence="2">The sequence shown here is derived from an EMBL/GenBank/DDBJ whole genome shotgun (WGS) entry which is preliminary data.</text>
</comment>
<evidence type="ECO:0000256" key="1">
    <source>
        <dbReference type="ARBA" id="ARBA00005534"/>
    </source>
</evidence>
<keyword evidence="3" id="KW-1185">Reference proteome</keyword>
<name>A0A2U1AN72_9BACT</name>
<dbReference type="PANTHER" id="PTHR30615">
    <property type="entry name" value="UNCHARACTERIZED PROTEIN YJBQ-RELATED"/>
    <property type="match status" value="1"/>
</dbReference>
<proteinExistence type="inferred from homology"/>
<dbReference type="PIRSF" id="PIRSF004681">
    <property type="entry name" value="UCP004681"/>
    <property type="match status" value="1"/>
</dbReference>